<protein>
    <recommendedName>
        <fullName evidence="4">Transmembrane protein (PGPGW)</fullName>
    </recommendedName>
</protein>
<feature type="transmembrane region" description="Helical" evidence="1">
    <location>
        <begin position="12"/>
        <end position="32"/>
    </location>
</feature>
<dbReference type="STRING" id="1166340.SAMN05192583_0044"/>
<keyword evidence="1" id="KW-0812">Transmembrane</keyword>
<feature type="transmembrane region" description="Helical" evidence="1">
    <location>
        <begin position="38"/>
        <end position="55"/>
    </location>
</feature>
<evidence type="ECO:0000313" key="2">
    <source>
        <dbReference type="EMBL" id="SEM39847.1"/>
    </source>
</evidence>
<dbReference type="OrthoDB" id="7594663at2"/>
<dbReference type="EMBL" id="FOCF01000001">
    <property type="protein sequence ID" value="SEM39847.1"/>
    <property type="molecule type" value="Genomic_DNA"/>
</dbReference>
<keyword evidence="3" id="KW-1185">Reference proteome</keyword>
<evidence type="ECO:0008006" key="4">
    <source>
        <dbReference type="Google" id="ProtNLM"/>
    </source>
</evidence>
<dbReference type="RefSeq" id="WP_093663488.1">
    <property type="nucleotide sequence ID" value="NZ_FOCF01000001.1"/>
</dbReference>
<evidence type="ECO:0000313" key="3">
    <source>
        <dbReference type="Proteomes" id="UP000199206"/>
    </source>
</evidence>
<organism evidence="2 3">
    <name type="scientific">Sphingomonas gellani</name>
    <dbReference type="NCBI Taxonomy" id="1166340"/>
    <lineage>
        <taxon>Bacteria</taxon>
        <taxon>Pseudomonadati</taxon>
        <taxon>Pseudomonadota</taxon>
        <taxon>Alphaproteobacteria</taxon>
        <taxon>Sphingomonadales</taxon>
        <taxon>Sphingomonadaceae</taxon>
        <taxon>Sphingomonas</taxon>
    </lineage>
</organism>
<dbReference type="AlphaFoldDB" id="A0A1H7Y3D6"/>
<accession>A0A1H7Y3D6</accession>
<keyword evidence="1" id="KW-1133">Transmembrane helix</keyword>
<dbReference type="Proteomes" id="UP000199206">
    <property type="component" value="Unassembled WGS sequence"/>
</dbReference>
<proteinExistence type="predicted"/>
<sequence>MAVPRPPHPAKRIAMLSLGIVLIVVSPVLGALPGPGGIFVFAGGLILVLRSSRWARTRWVRIKRRWPRMGHLVDRAMRRGSTQRRLARAREEASGELT</sequence>
<name>A0A1H7Y3D6_9SPHN</name>
<keyword evidence="1" id="KW-0472">Membrane</keyword>
<gene>
    <name evidence="2" type="ORF">SAMN05192583_0044</name>
</gene>
<reference evidence="3" key="1">
    <citation type="submission" date="2016-10" db="EMBL/GenBank/DDBJ databases">
        <authorList>
            <person name="Varghese N."/>
            <person name="Submissions S."/>
        </authorList>
    </citation>
    <scope>NUCLEOTIDE SEQUENCE [LARGE SCALE GENOMIC DNA]</scope>
    <source>
        <strain evidence="3">S6-262</strain>
    </source>
</reference>
<evidence type="ECO:0000256" key="1">
    <source>
        <dbReference type="SAM" id="Phobius"/>
    </source>
</evidence>